<dbReference type="SUPFAM" id="SSF55031">
    <property type="entry name" value="Bacterial exopeptidase dimerisation domain"/>
    <property type="match status" value="1"/>
</dbReference>
<keyword evidence="3" id="KW-1185">Reference proteome</keyword>
<dbReference type="SUPFAM" id="SSF53187">
    <property type="entry name" value="Zn-dependent exopeptidases"/>
    <property type="match status" value="1"/>
</dbReference>
<dbReference type="Gene3D" id="3.40.630.10">
    <property type="entry name" value="Zn peptidases"/>
    <property type="match status" value="1"/>
</dbReference>
<dbReference type="NCBIfam" id="TIGR01891">
    <property type="entry name" value="amidohydrolases"/>
    <property type="match status" value="1"/>
</dbReference>
<evidence type="ECO:0000313" key="2">
    <source>
        <dbReference type="EMBL" id="MDT0379679.1"/>
    </source>
</evidence>
<feature type="domain" description="Peptidase M20 dimerisation" evidence="1">
    <location>
        <begin position="225"/>
        <end position="320"/>
    </location>
</feature>
<organism evidence="2 3">
    <name type="scientific">Streptomyces hazeniae</name>
    <dbReference type="NCBI Taxonomy" id="3075538"/>
    <lineage>
        <taxon>Bacteria</taxon>
        <taxon>Bacillati</taxon>
        <taxon>Actinomycetota</taxon>
        <taxon>Actinomycetes</taxon>
        <taxon>Kitasatosporales</taxon>
        <taxon>Streptomycetaceae</taxon>
        <taxon>Streptomyces</taxon>
    </lineage>
</organism>
<dbReference type="PANTHER" id="PTHR11014">
    <property type="entry name" value="PEPTIDASE M20 FAMILY MEMBER"/>
    <property type="match status" value="1"/>
</dbReference>
<sequence>MQHARNAYPKEALMATAAVADPAGADPGPGPRGPAVPSDVLRAALELYLDLHAHPELSGAESRTAARFADALERAGCTVTRGVGGHGVVGVLTSAPSGDGDGNGDGRPPGPTVLLRAELDALPVTENTGLAYASSVPGVMHACGHDLHLAALYGAVAMLAARRERWRGTVLVVGQPAEETLDGARAMLEDGLYARFGVPDVVLAQHTAPLPAGTVAHGDGPVLAGSTALDVRIHGRGGHGGAPQLTVDPVVTAAAAVLRLQTVVSREAAPAEQAVLTVGALHAGERANVVPESAALSVGLRAFSPGALARMETAVERIVRGECAAGGCPREPEFAVAARSPVLQPDADLTTTLRGGHARLLGTERVLPWQAGTAAEDFAWFGAAGADVHGAAGVRTAYWMLGVTGARTWRAAARAHADGAYGMRGEARGVPANHAPEFAPDVRVALPTGIAAMCDGAEAILDVPEGETCR</sequence>
<name>A0ABU2NRR3_9ACTN</name>
<dbReference type="InterPro" id="IPR011650">
    <property type="entry name" value="Peptidase_M20_dimer"/>
</dbReference>
<comment type="caution">
    <text evidence="2">The sequence shown here is derived from an EMBL/GenBank/DDBJ whole genome shotgun (WGS) entry which is preliminary data.</text>
</comment>
<gene>
    <name evidence="2" type="ORF">RM572_12970</name>
</gene>
<dbReference type="PANTHER" id="PTHR11014:SF63">
    <property type="entry name" value="METALLOPEPTIDASE, PUTATIVE (AFU_ORTHOLOGUE AFUA_6G09600)-RELATED"/>
    <property type="match status" value="1"/>
</dbReference>
<dbReference type="Gene3D" id="3.30.70.360">
    <property type="match status" value="1"/>
</dbReference>
<dbReference type="Pfam" id="PF07687">
    <property type="entry name" value="M20_dimer"/>
    <property type="match status" value="1"/>
</dbReference>
<dbReference type="InterPro" id="IPR017439">
    <property type="entry name" value="Amidohydrolase"/>
</dbReference>
<dbReference type="Pfam" id="PF01546">
    <property type="entry name" value="Peptidase_M20"/>
    <property type="match status" value="1"/>
</dbReference>
<reference evidence="3" key="1">
    <citation type="submission" date="2023-07" db="EMBL/GenBank/DDBJ databases">
        <title>30 novel species of actinomycetes from the DSMZ collection.</title>
        <authorList>
            <person name="Nouioui I."/>
        </authorList>
    </citation>
    <scope>NUCLEOTIDE SEQUENCE [LARGE SCALE GENOMIC DNA]</scope>
    <source>
        <strain evidence="3">DSM 42041</strain>
    </source>
</reference>
<evidence type="ECO:0000313" key="3">
    <source>
        <dbReference type="Proteomes" id="UP001183414"/>
    </source>
</evidence>
<dbReference type="EMBL" id="JAVREQ010000010">
    <property type="protein sequence ID" value="MDT0379679.1"/>
    <property type="molecule type" value="Genomic_DNA"/>
</dbReference>
<dbReference type="InterPro" id="IPR002933">
    <property type="entry name" value="Peptidase_M20"/>
</dbReference>
<dbReference type="InterPro" id="IPR036264">
    <property type="entry name" value="Bact_exopeptidase_dim_dom"/>
</dbReference>
<proteinExistence type="predicted"/>
<evidence type="ECO:0000259" key="1">
    <source>
        <dbReference type="Pfam" id="PF07687"/>
    </source>
</evidence>
<protein>
    <submittedName>
        <fullName evidence="2">Amidohydrolase</fullName>
    </submittedName>
</protein>
<accession>A0ABU2NRR3</accession>
<dbReference type="Proteomes" id="UP001183414">
    <property type="component" value="Unassembled WGS sequence"/>
</dbReference>